<sequence>MADEIHADVCRSGFDADLGSFVQTYGSKEVDASLLQIVLTGFLAPEDPRVIGTVAQIERTLMQDDLLLRYDNERSVDGVAGREGTFLVCSFWLADAYVLLGRADDAARLFERLCDLCNDVGLLAEQYDPKDGRMLGNFPQAFSHIGIINTALNLHRAVCPALARTSSELEGA</sequence>
<dbReference type="GO" id="GO:0005975">
    <property type="term" value="P:carbohydrate metabolic process"/>
    <property type="evidence" value="ECO:0007669"/>
    <property type="project" value="InterPro"/>
</dbReference>
<name>A0A0P9Z5E8_PSEA0</name>
<gene>
    <name evidence="2" type="ORF">ALO63_03446</name>
</gene>
<dbReference type="Pfam" id="PF00723">
    <property type="entry name" value="Glyco_hydro_15"/>
    <property type="match status" value="1"/>
</dbReference>
<proteinExistence type="predicted"/>
<dbReference type="GO" id="GO:0004553">
    <property type="term" value="F:hydrolase activity, hydrolyzing O-glycosyl compounds"/>
    <property type="evidence" value="ECO:0007669"/>
    <property type="project" value="UniProtKB-ARBA"/>
</dbReference>
<dbReference type="PANTHER" id="PTHR31616:SF0">
    <property type="entry name" value="GLUCAN 1,4-ALPHA-GLUCOSIDASE"/>
    <property type="match status" value="1"/>
</dbReference>
<evidence type="ECO:0000313" key="3">
    <source>
        <dbReference type="Proteomes" id="UP000050420"/>
    </source>
</evidence>
<dbReference type="EMBL" id="LJQU01000510">
    <property type="protein sequence ID" value="KPX86725.1"/>
    <property type="molecule type" value="Genomic_DNA"/>
</dbReference>
<dbReference type="SUPFAM" id="SSF48208">
    <property type="entry name" value="Six-hairpin glycosidases"/>
    <property type="match status" value="1"/>
</dbReference>
<reference evidence="2 3" key="1">
    <citation type="submission" date="2015-09" db="EMBL/GenBank/DDBJ databases">
        <title>Genome announcement of multiple Pseudomonas syringae strains.</title>
        <authorList>
            <person name="Thakur S."/>
            <person name="Wang P.W."/>
            <person name="Gong Y."/>
            <person name="Weir B.S."/>
            <person name="Guttman D.S."/>
        </authorList>
    </citation>
    <scope>NUCLEOTIDE SEQUENCE [LARGE SCALE GENOMIC DNA]</scope>
    <source>
        <strain evidence="2 3">ICMP4331</strain>
    </source>
</reference>
<dbReference type="InterPro" id="IPR011613">
    <property type="entry name" value="GH15-like"/>
</dbReference>
<dbReference type="PATRIC" id="fig|34065.5.peg.4961"/>
<keyword evidence="2" id="KW-0378">Hydrolase</keyword>
<dbReference type="InterPro" id="IPR008928">
    <property type="entry name" value="6-hairpin_glycosidase_sf"/>
</dbReference>
<evidence type="ECO:0000259" key="1">
    <source>
        <dbReference type="Pfam" id="PF00723"/>
    </source>
</evidence>
<organism evidence="2 3">
    <name type="scientific">Pseudomonas amygdali pv. mori</name>
    <dbReference type="NCBI Taxonomy" id="34065"/>
    <lineage>
        <taxon>Bacteria</taxon>
        <taxon>Pseudomonadati</taxon>
        <taxon>Pseudomonadota</taxon>
        <taxon>Gammaproteobacteria</taxon>
        <taxon>Pseudomonadales</taxon>
        <taxon>Pseudomonadaceae</taxon>
        <taxon>Pseudomonas</taxon>
        <taxon>Pseudomonas amygdali</taxon>
    </lineage>
</organism>
<dbReference type="AlphaFoldDB" id="A0A0P9Z5E8"/>
<dbReference type="InterPro" id="IPR012341">
    <property type="entry name" value="6hp_glycosidase-like_sf"/>
</dbReference>
<accession>A0A0P9Z5E8</accession>
<protein>
    <submittedName>
        <fullName evidence="2">Glycoside hydrolase family protein</fullName>
    </submittedName>
</protein>
<dbReference type="PANTHER" id="PTHR31616">
    <property type="entry name" value="TREHALASE"/>
    <property type="match status" value="1"/>
</dbReference>
<dbReference type="Proteomes" id="UP000050420">
    <property type="component" value="Unassembled WGS sequence"/>
</dbReference>
<evidence type="ECO:0000313" key="2">
    <source>
        <dbReference type="EMBL" id="KPX86725.1"/>
    </source>
</evidence>
<feature type="domain" description="GH15-like" evidence="1">
    <location>
        <begin position="2"/>
        <end position="151"/>
    </location>
</feature>
<comment type="caution">
    <text evidence="2">The sequence shown here is derived from an EMBL/GenBank/DDBJ whole genome shotgun (WGS) entry which is preliminary data.</text>
</comment>
<dbReference type="Gene3D" id="1.50.10.10">
    <property type="match status" value="1"/>
</dbReference>